<protein>
    <recommendedName>
        <fullName evidence="2">histidine kinase</fullName>
        <ecNumber evidence="2">2.7.13.3</ecNumber>
    </recommendedName>
</protein>
<dbReference type="Pfam" id="PF00512">
    <property type="entry name" value="HisKA"/>
    <property type="match status" value="1"/>
</dbReference>
<feature type="domain" description="PAC" evidence="8">
    <location>
        <begin position="246"/>
        <end position="299"/>
    </location>
</feature>
<evidence type="ECO:0000256" key="4">
    <source>
        <dbReference type="ARBA" id="ARBA00022679"/>
    </source>
</evidence>
<dbReference type="PANTHER" id="PTHR43711:SF26">
    <property type="entry name" value="SENSOR HISTIDINE KINASE RCSC"/>
    <property type="match status" value="1"/>
</dbReference>
<feature type="domain" description="Histidine kinase" evidence="7">
    <location>
        <begin position="579"/>
        <end position="795"/>
    </location>
</feature>
<dbReference type="SUPFAM" id="SSF47384">
    <property type="entry name" value="Homodimeric domain of signal transducing histidine kinase"/>
    <property type="match status" value="1"/>
</dbReference>
<dbReference type="Proteomes" id="UP000436006">
    <property type="component" value="Unassembled WGS sequence"/>
</dbReference>
<dbReference type="PROSITE" id="PS50113">
    <property type="entry name" value="PAC"/>
    <property type="match status" value="1"/>
</dbReference>
<dbReference type="EMBL" id="WPIN01000012">
    <property type="protein sequence ID" value="MVM33675.1"/>
    <property type="molecule type" value="Genomic_DNA"/>
</dbReference>
<accession>A0A7K1SIS9</accession>
<dbReference type="PROSITE" id="PS50109">
    <property type="entry name" value="HIS_KIN"/>
    <property type="match status" value="1"/>
</dbReference>
<dbReference type="InterPro" id="IPR050736">
    <property type="entry name" value="Sensor_HK_Regulatory"/>
</dbReference>
<dbReference type="AlphaFoldDB" id="A0A7K1SIS9"/>
<comment type="caution">
    <text evidence="9">The sequence shown here is derived from an EMBL/GenBank/DDBJ whole genome shotgun (WGS) entry which is preliminary data.</text>
</comment>
<evidence type="ECO:0000259" key="7">
    <source>
        <dbReference type="PROSITE" id="PS50109"/>
    </source>
</evidence>
<keyword evidence="3" id="KW-0597">Phosphoprotein</keyword>
<keyword evidence="4" id="KW-0808">Transferase</keyword>
<evidence type="ECO:0000256" key="5">
    <source>
        <dbReference type="ARBA" id="ARBA00022777"/>
    </source>
</evidence>
<dbReference type="InterPro" id="IPR000014">
    <property type="entry name" value="PAS"/>
</dbReference>
<evidence type="ECO:0000313" key="9">
    <source>
        <dbReference type="EMBL" id="MVM33675.1"/>
    </source>
</evidence>
<dbReference type="SMART" id="SM00388">
    <property type="entry name" value="HisKA"/>
    <property type="match status" value="1"/>
</dbReference>
<evidence type="ECO:0000256" key="3">
    <source>
        <dbReference type="ARBA" id="ARBA00022553"/>
    </source>
</evidence>
<dbReference type="Pfam" id="PF08448">
    <property type="entry name" value="PAS_4"/>
    <property type="match status" value="2"/>
</dbReference>
<organism evidence="9 10">
    <name type="scientific">Spirosoma arboris</name>
    <dbReference type="NCBI Taxonomy" id="2682092"/>
    <lineage>
        <taxon>Bacteria</taxon>
        <taxon>Pseudomonadati</taxon>
        <taxon>Bacteroidota</taxon>
        <taxon>Cytophagia</taxon>
        <taxon>Cytophagales</taxon>
        <taxon>Cytophagaceae</taxon>
        <taxon>Spirosoma</taxon>
    </lineage>
</organism>
<comment type="catalytic activity">
    <reaction evidence="1">
        <text>ATP + protein L-histidine = ADP + protein N-phospho-L-histidine.</text>
        <dbReference type="EC" id="2.7.13.3"/>
    </reaction>
</comment>
<evidence type="ECO:0000256" key="2">
    <source>
        <dbReference type="ARBA" id="ARBA00012438"/>
    </source>
</evidence>
<dbReference type="SMART" id="SM00387">
    <property type="entry name" value="HATPase_c"/>
    <property type="match status" value="1"/>
</dbReference>
<dbReference type="InterPro" id="IPR035965">
    <property type="entry name" value="PAS-like_dom_sf"/>
</dbReference>
<dbReference type="CDD" id="cd00075">
    <property type="entry name" value="HATPase"/>
    <property type="match status" value="1"/>
</dbReference>
<dbReference type="InterPro" id="IPR013656">
    <property type="entry name" value="PAS_4"/>
</dbReference>
<dbReference type="Gene3D" id="3.30.450.20">
    <property type="entry name" value="PAS domain"/>
    <property type="match status" value="4"/>
</dbReference>
<keyword evidence="10" id="KW-1185">Reference proteome</keyword>
<dbReference type="InterPro" id="IPR036890">
    <property type="entry name" value="HATPase_C_sf"/>
</dbReference>
<sequence>MKSDPNQLTFSFLRGSGEMGYLIQQFDWGTTSIGPMTKWSNSLCTILGTMLHSSFPMFLWWGEDRLQFYNDAFRHFLSNQGKHPTALGQRGEACWANQWPSIAHHITQAFVEGQANQSDAELISTVRGSAISKVPWAAEYSPVWNEAGLVAGVLFICQEILRQGESYQAYLKQAQLASESSQVGHWTVDMRTRLVDWDDGCKKLYGVVNGQEFTYQQILPLIHPDDVIRISRIIQWIVTARSGEQVELSYRVIGGHDGQLRWLQSTGKAFFNEVGELSQFKGTTQQVTWEQGTQSQLEQIEHRFQRLLDDTPVAISVMRGPEFITELINQQMCLIIGRTQEQMLGKPAFEVLVEAAGQGFEELLLGVLQTGVPFVGNELPTTLLRDGLLQRGYINASFVPLREVDGLITGITVVLVEVTEQVIARHRVESSAAYLERIFHHAPTAICIFRGPTFVVELTNPIMCALWDRTEEQLLGIPIFEALPEAQGQGFEELLTEVLRTGQPFVGTELPVTLKRHGQLETVYFEFTYEPFPEIDGRVERIIVTAVDATKRTQIRQQTEQLLIQERKLNELKSNFVTMASHEFRTPMATILSSATLIDEYSGVDDGDNRKRHVQRIQSAIQRLTRILDDFLLITQLEQKKWANKAQLLVLVDFCEELIEEMQSFLKPGQRIIYQYLEGPETITIDGYMIKNILINLLSNASKYSSEEKDILLTIAVQSNQLVLSVRDWGIGIPEPDQANLFTNFFRARNVSHVSGTGLGLYIVKRSVDLLGGTITFHSELGLGTTFTVQVPLPSLPA</sequence>
<keyword evidence="5" id="KW-0418">Kinase</keyword>
<dbReference type="InterPro" id="IPR005467">
    <property type="entry name" value="His_kinase_dom"/>
</dbReference>
<dbReference type="Gene3D" id="1.10.287.130">
    <property type="match status" value="1"/>
</dbReference>
<evidence type="ECO:0000256" key="1">
    <source>
        <dbReference type="ARBA" id="ARBA00000085"/>
    </source>
</evidence>
<dbReference type="Gene3D" id="3.30.565.10">
    <property type="entry name" value="Histidine kinase-like ATPase, C-terminal domain"/>
    <property type="match status" value="1"/>
</dbReference>
<dbReference type="Pfam" id="PF08447">
    <property type="entry name" value="PAS_3"/>
    <property type="match status" value="1"/>
</dbReference>
<dbReference type="InterPro" id="IPR000700">
    <property type="entry name" value="PAS-assoc_C"/>
</dbReference>
<dbReference type="GO" id="GO:0000155">
    <property type="term" value="F:phosphorelay sensor kinase activity"/>
    <property type="evidence" value="ECO:0007669"/>
    <property type="project" value="InterPro"/>
</dbReference>
<dbReference type="InterPro" id="IPR036097">
    <property type="entry name" value="HisK_dim/P_sf"/>
</dbReference>
<evidence type="ECO:0000259" key="8">
    <source>
        <dbReference type="PROSITE" id="PS50113"/>
    </source>
</evidence>
<dbReference type="CDD" id="cd00130">
    <property type="entry name" value="PAS"/>
    <property type="match status" value="2"/>
</dbReference>
<dbReference type="EC" id="2.7.13.3" evidence="2"/>
<evidence type="ECO:0000313" key="10">
    <source>
        <dbReference type="Proteomes" id="UP000436006"/>
    </source>
</evidence>
<dbReference type="SMART" id="SM00091">
    <property type="entry name" value="PAS"/>
    <property type="match status" value="3"/>
</dbReference>
<name>A0A7K1SIS9_9BACT</name>
<gene>
    <name evidence="9" type="ORF">GO755_26790</name>
</gene>
<dbReference type="InterPro" id="IPR013655">
    <property type="entry name" value="PAS_fold_3"/>
</dbReference>
<dbReference type="PRINTS" id="PR00344">
    <property type="entry name" value="BCTRLSENSOR"/>
</dbReference>
<dbReference type="Pfam" id="PF02518">
    <property type="entry name" value="HATPase_c"/>
    <property type="match status" value="1"/>
</dbReference>
<dbReference type="InterPro" id="IPR003594">
    <property type="entry name" value="HATPase_dom"/>
</dbReference>
<dbReference type="PANTHER" id="PTHR43711">
    <property type="entry name" value="TWO-COMPONENT HISTIDINE KINASE"/>
    <property type="match status" value="1"/>
</dbReference>
<reference evidence="9 10" key="1">
    <citation type="submission" date="2019-12" db="EMBL/GenBank/DDBJ databases">
        <title>Spirosoma sp. HMF4905 genome sequencing and assembly.</title>
        <authorList>
            <person name="Kang H."/>
            <person name="Cha I."/>
            <person name="Kim H."/>
            <person name="Joh K."/>
        </authorList>
    </citation>
    <scope>NUCLEOTIDE SEQUENCE [LARGE SCALE GENOMIC DNA]</scope>
    <source>
        <strain evidence="9 10">HMF4905</strain>
    </source>
</reference>
<evidence type="ECO:0000256" key="6">
    <source>
        <dbReference type="ARBA" id="ARBA00023012"/>
    </source>
</evidence>
<dbReference type="CDD" id="cd00082">
    <property type="entry name" value="HisKA"/>
    <property type="match status" value="1"/>
</dbReference>
<dbReference type="SUPFAM" id="SSF55874">
    <property type="entry name" value="ATPase domain of HSP90 chaperone/DNA topoisomerase II/histidine kinase"/>
    <property type="match status" value="1"/>
</dbReference>
<dbReference type="InterPro" id="IPR003661">
    <property type="entry name" value="HisK_dim/P_dom"/>
</dbReference>
<keyword evidence="6" id="KW-0902">Two-component regulatory system</keyword>
<dbReference type="InterPro" id="IPR004358">
    <property type="entry name" value="Sig_transdc_His_kin-like_C"/>
</dbReference>
<dbReference type="SUPFAM" id="SSF55785">
    <property type="entry name" value="PYP-like sensor domain (PAS domain)"/>
    <property type="match status" value="3"/>
</dbReference>
<proteinExistence type="predicted"/>